<dbReference type="Proteomes" id="UP000470520">
    <property type="component" value="Unassembled WGS sequence"/>
</dbReference>
<comment type="caution">
    <text evidence="1">The sequence shown here is derived from an EMBL/GenBank/DDBJ whole genome shotgun (WGS) entry which is preliminary data.</text>
</comment>
<proteinExistence type="predicted"/>
<name>A0A7K3QYV4_9ACTN</name>
<protein>
    <submittedName>
        <fullName evidence="1">Uncharacterized protein</fullName>
    </submittedName>
</protein>
<dbReference type="AlphaFoldDB" id="A0A7K3QYV4"/>
<dbReference type="EMBL" id="JAAGMR010000294">
    <property type="protein sequence ID" value="NEB95069.1"/>
    <property type="molecule type" value="Genomic_DNA"/>
</dbReference>
<feature type="non-terminal residue" evidence="1">
    <location>
        <position position="48"/>
    </location>
</feature>
<evidence type="ECO:0000313" key="1">
    <source>
        <dbReference type="EMBL" id="NEB95069.1"/>
    </source>
</evidence>
<sequence>MTTAPTWDDLLTTALLGTDRRTLPIDPAGREAPAALLDAAAVAAVQRR</sequence>
<evidence type="ECO:0000313" key="2">
    <source>
        <dbReference type="Proteomes" id="UP000470520"/>
    </source>
</evidence>
<reference evidence="1 2" key="1">
    <citation type="submission" date="2020-01" db="EMBL/GenBank/DDBJ databases">
        <title>Insect and environment-associated Actinomycetes.</title>
        <authorList>
            <person name="Currrie C."/>
            <person name="Chevrette M."/>
            <person name="Carlson C."/>
            <person name="Stubbendieck R."/>
            <person name="Wendt-Pienkowski E."/>
        </authorList>
    </citation>
    <scope>NUCLEOTIDE SEQUENCE [LARGE SCALE GENOMIC DNA]</scope>
    <source>
        <strain evidence="1 2">SID7754</strain>
    </source>
</reference>
<gene>
    <name evidence="1" type="ORF">G3I21_25890</name>
</gene>
<accession>A0A7K3QYV4</accession>
<organism evidence="1 2">
    <name type="scientific">Streptomyces bauhiniae</name>
    <dbReference type="NCBI Taxonomy" id="2340725"/>
    <lineage>
        <taxon>Bacteria</taxon>
        <taxon>Bacillati</taxon>
        <taxon>Actinomycetota</taxon>
        <taxon>Actinomycetes</taxon>
        <taxon>Kitasatosporales</taxon>
        <taxon>Streptomycetaceae</taxon>
        <taxon>Streptomyces</taxon>
    </lineage>
</organism>